<keyword evidence="1" id="KW-0472">Membrane</keyword>
<protein>
    <submittedName>
        <fullName evidence="2">Uncharacterized protein</fullName>
    </submittedName>
</protein>
<gene>
    <name evidence="2" type="ORF">METZ01_LOCUS336836</name>
</gene>
<keyword evidence="1" id="KW-1133">Transmembrane helix</keyword>
<dbReference type="EMBL" id="UINC01113992">
    <property type="protein sequence ID" value="SVC83982.1"/>
    <property type="molecule type" value="Genomic_DNA"/>
</dbReference>
<evidence type="ECO:0000256" key="1">
    <source>
        <dbReference type="SAM" id="Phobius"/>
    </source>
</evidence>
<sequence length="27" mass="3224">MFQNWDTFILLLVALAIVIPLILKKFY</sequence>
<name>A0A382QH22_9ZZZZ</name>
<dbReference type="AlphaFoldDB" id="A0A382QH22"/>
<reference evidence="2" key="1">
    <citation type="submission" date="2018-05" db="EMBL/GenBank/DDBJ databases">
        <authorList>
            <person name="Lanie J.A."/>
            <person name="Ng W.-L."/>
            <person name="Kazmierczak K.M."/>
            <person name="Andrzejewski T.M."/>
            <person name="Davidsen T.M."/>
            <person name="Wayne K.J."/>
            <person name="Tettelin H."/>
            <person name="Glass J.I."/>
            <person name="Rusch D."/>
            <person name="Podicherti R."/>
            <person name="Tsui H.-C.T."/>
            <person name="Winkler M.E."/>
        </authorList>
    </citation>
    <scope>NUCLEOTIDE SEQUENCE</scope>
</reference>
<organism evidence="2">
    <name type="scientific">marine metagenome</name>
    <dbReference type="NCBI Taxonomy" id="408172"/>
    <lineage>
        <taxon>unclassified sequences</taxon>
        <taxon>metagenomes</taxon>
        <taxon>ecological metagenomes</taxon>
    </lineage>
</organism>
<proteinExistence type="predicted"/>
<accession>A0A382QH22</accession>
<keyword evidence="1" id="KW-0812">Transmembrane</keyword>
<feature type="transmembrane region" description="Helical" evidence="1">
    <location>
        <begin position="6"/>
        <end position="23"/>
    </location>
</feature>
<evidence type="ECO:0000313" key="2">
    <source>
        <dbReference type="EMBL" id="SVC83982.1"/>
    </source>
</evidence>